<comment type="caution">
    <text evidence="1">The sequence shown here is derived from an EMBL/GenBank/DDBJ whole genome shotgun (WGS) entry which is preliminary data.</text>
</comment>
<sequence length="73" mass="8253">MRQSLNENIYSPGILKNVLSMNCNIFPCGSRIRLNIDIASTPRIRWRRPGNTLVGLVRLADRISSCLTILAIR</sequence>
<organism evidence="1 2">
    <name type="scientific">Dermatophagoides pteronyssinus</name>
    <name type="common">European house dust mite</name>
    <dbReference type="NCBI Taxonomy" id="6956"/>
    <lineage>
        <taxon>Eukaryota</taxon>
        <taxon>Metazoa</taxon>
        <taxon>Ecdysozoa</taxon>
        <taxon>Arthropoda</taxon>
        <taxon>Chelicerata</taxon>
        <taxon>Arachnida</taxon>
        <taxon>Acari</taxon>
        <taxon>Acariformes</taxon>
        <taxon>Sarcoptiformes</taxon>
        <taxon>Astigmata</taxon>
        <taxon>Psoroptidia</taxon>
        <taxon>Analgoidea</taxon>
        <taxon>Pyroglyphidae</taxon>
        <taxon>Dermatophagoidinae</taxon>
        <taxon>Dermatophagoides</taxon>
    </lineage>
</organism>
<proteinExistence type="predicted"/>
<keyword evidence="2" id="KW-1185">Reference proteome</keyword>
<dbReference type="EMBL" id="NJHN03000095">
    <property type="protein sequence ID" value="KAH9415850.1"/>
    <property type="molecule type" value="Genomic_DNA"/>
</dbReference>
<reference evidence="1 2" key="2">
    <citation type="journal article" date="2022" name="Mol. Biol. Evol.">
        <title>Comparative Genomics Reveals Insights into the Divergent Evolution of Astigmatic Mites and Household Pest Adaptations.</title>
        <authorList>
            <person name="Xiong Q."/>
            <person name="Wan A.T."/>
            <person name="Liu X."/>
            <person name="Fung C.S."/>
            <person name="Xiao X."/>
            <person name="Malainual N."/>
            <person name="Hou J."/>
            <person name="Wang L."/>
            <person name="Wang M."/>
            <person name="Yang K.Y."/>
            <person name="Cui Y."/>
            <person name="Leung E.L."/>
            <person name="Nong W."/>
            <person name="Shin S.K."/>
            <person name="Au S.W."/>
            <person name="Jeong K.Y."/>
            <person name="Chew F.T."/>
            <person name="Hui J.H."/>
            <person name="Leung T.F."/>
            <person name="Tungtrongchitr A."/>
            <person name="Zhong N."/>
            <person name="Liu Z."/>
            <person name="Tsui S.K."/>
        </authorList>
    </citation>
    <scope>NUCLEOTIDE SEQUENCE [LARGE SCALE GENOMIC DNA]</scope>
    <source>
        <strain evidence="1">Derp</strain>
    </source>
</reference>
<protein>
    <submittedName>
        <fullName evidence="1">Uncharacterized protein</fullName>
    </submittedName>
</protein>
<dbReference type="Proteomes" id="UP000887458">
    <property type="component" value="Unassembled WGS sequence"/>
</dbReference>
<name>A0ABQ8IZX5_DERPT</name>
<evidence type="ECO:0000313" key="2">
    <source>
        <dbReference type="Proteomes" id="UP000887458"/>
    </source>
</evidence>
<gene>
    <name evidence="1" type="ORF">DERP_000344</name>
</gene>
<reference evidence="1 2" key="1">
    <citation type="journal article" date="2018" name="J. Allergy Clin. Immunol.">
        <title>High-quality assembly of Dermatophagoides pteronyssinus genome and transcriptome reveals a wide range of novel allergens.</title>
        <authorList>
            <person name="Liu X.Y."/>
            <person name="Yang K.Y."/>
            <person name="Wang M.Q."/>
            <person name="Kwok J.S."/>
            <person name="Zeng X."/>
            <person name="Yang Z."/>
            <person name="Xiao X.J."/>
            <person name="Lau C.P."/>
            <person name="Li Y."/>
            <person name="Huang Z.M."/>
            <person name="Ba J.G."/>
            <person name="Yim A.K."/>
            <person name="Ouyang C.Y."/>
            <person name="Ngai S.M."/>
            <person name="Chan T.F."/>
            <person name="Leung E.L."/>
            <person name="Liu L."/>
            <person name="Liu Z.G."/>
            <person name="Tsui S.K."/>
        </authorList>
    </citation>
    <scope>NUCLEOTIDE SEQUENCE [LARGE SCALE GENOMIC DNA]</scope>
    <source>
        <strain evidence="1">Derp</strain>
    </source>
</reference>
<accession>A0ABQ8IZX5</accession>
<evidence type="ECO:0000313" key="1">
    <source>
        <dbReference type="EMBL" id="KAH9415850.1"/>
    </source>
</evidence>